<protein>
    <submittedName>
        <fullName evidence="3">Diacylglycerol kinase catalytic domain-containing protein</fullName>
    </submittedName>
</protein>
<dbReference type="STRING" id="1051890.A0A3N4M6A1"/>
<dbReference type="Pfam" id="PF00781">
    <property type="entry name" value="DAGK_cat"/>
    <property type="match status" value="1"/>
</dbReference>
<dbReference type="Gene3D" id="3.40.50.10330">
    <property type="entry name" value="Probable inorganic polyphosphate/atp-NAD kinase, domain 1"/>
    <property type="match status" value="1"/>
</dbReference>
<dbReference type="OrthoDB" id="3853857at2759"/>
<dbReference type="GO" id="GO:0016020">
    <property type="term" value="C:membrane"/>
    <property type="evidence" value="ECO:0007669"/>
    <property type="project" value="TreeGrafter"/>
</dbReference>
<gene>
    <name evidence="3" type="ORF">L211DRAFT_855301</name>
</gene>
<dbReference type="SUPFAM" id="SSF111331">
    <property type="entry name" value="NAD kinase/diacylglycerol kinase-like"/>
    <property type="match status" value="1"/>
</dbReference>
<dbReference type="GO" id="GO:0001727">
    <property type="term" value="F:lipid kinase activity"/>
    <property type="evidence" value="ECO:0007669"/>
    <property type="project" value="TreeGrafter"/>
</dbReference>
<dbReference type="Gene3D" id="2.60.200.40">
    <property type="match status" value="1"/>
</dbReference>
<dbReference type="Proteomes" id="UP000267821">
    <property type="component" value="Unassembled WGS sequence"/>
</dbReference>
<dbReference type="AlphaFoldDB" id="A0A3N4M6A1"/>
<dbReference type="InParanoid" id="A0A3N4M6A1"/>
<dbReference type="InterPro" id="IPR016064">
    <property type="entry name" value="NAD/diacylglycerol_kinase_sf"/>
</dbReference>
<dbReference type="Pfam" id="PF24321">
    <property type="entry name" value="DUF7493"/>
    <property type="match status" value="1"/>
</dbReference>
<dbReference type="InterPro" id="IPR001206">
    <property type="entry name" value="Diacylglycerol_kinase_cat_dom"/>
</dbReference>
<feature type="region of interest" description="Disordered" evidence="1">
    <location>
        <begin position="321"/>
        <end position="341"/>
    </location>
</feature>
<dbReference type="GO" id="GO:0005737">
    <property type="term" value="C:cytoplasm"/>
    <property type="evidence" value="ECO:0007669"/>
    <property type="project" value="TreeGrafter"/>
</dbReference>
<evidence type="ECO:0000313" key="4">
    <source>
        <dbReference type="Proteomes" id="UP000267821"/>
    </source>
</evidence>
<evidence type="ECO:0000256" key="1">
    <source>
        <dbReference type="SAM" id="MobiDB-lite"/>
    </source>
</evidence>
<dbReference type="FunCoup" id="A0A3N4M6A1">
    <property type="interactions" value="593"/>
</dbReference>
<organism evidence="3 4">
    <name type="scientific">Terfezia boudieri ATCC MYA-4762</name>
    <dbReference type="NCBI Taxonomy" id="1051890"/>
    <lineage>
        <taxon>Eukaryota</taxon>
        <taxon>Fungi</taxon>
        <taxon>Dikarya</taxon>
        <taxon>Ascomycota</taxon>
        <taxon>Pezizomycotina</taxon>
        <taxon>Pezizomycetes</taxon>
        <taxon>Pezizales</taxon>
        <taxon>Pezizaceae</taxon>
        <taxon>Terfezia</taxon>
    </lineage>
</organism>
<dbReference type="InterPro" id="IPR055916">
    <property type="entry name" value="DUF7493"/>
</dbReference>
<sequence>MAEILTLSSTLSLKIATETLEIIDNRLSKKKSKVSCAAGVVGPTGPATRKIPLFHVLWAELSSEFKLLSVTFAEHTSKTAVRPKKLDYPLDLADVEAAAQWVEQLFQKSYGGAQRERRIRVLINPRGGRGNAQELWANECEPIFRAARSRLDVELTTHHEHALKIAEELDIDSYDAVACVSGDGVPHEVFNGLGRRKDARRALHKIAVCPLPAGSGNGMCWTATGAGTGSMASLIYIKGVLTPIDLVSVTQGDKRILSLLSQSFGIVAESDLGTDHLRWMGGARFTWGLLTRIWGRDAYPCDVAYKVVMDDKNAIRDYYRRSGDPSKEEEDDSEEGLPSLKFGTINDPLPEGWVFNPQPTMGNFFAGNMSRVSADAAFFPAALPSEGKIDVISIDANIGRVISLKMMTAAQDGSHYDMDCVKYRKVLGYRLVPHGKTGYISIDGEPINYEPFQAESHQGLGRTFTRDGKYTGGEYLMKPDAKK</sequence>
<dbReference type="PANTHER" id="PTHR12358">
    <property type="entry name" value="SPHINGOSINE KINASE"/>
    <property type="match status" value="1"/>
</dbReference>
<dbReference type="GO" id="GO:0016773">
    <property type="term" value="F:phosphotransferase activity, alcohol group as acceptor"/>
    <property type="evidence" value="ECO:0007669"/>
    <property type="project" value="UniProtKB-ARBA"/>
</dbReference>
<name>A0A3N4M6A1_9PEZI</name>
<dbReference type="PROSITE" id="PS50146">
    <property type="entry name" value="DAGK"/>
    <property type="match status" value="1"/>
</dbReference>
<keyword evidence="3" id="KW-0808">Transferase</keyword>
<evidence type="ECO:0000259" key="2">
    <source>
        <dbReference type="PROSITE" id="PS50146"/>
    </source>
</evidence>
<dbReference type="InterPro" id="IPR050187">
    <property type="entry name" value="Lipid_Phosphate_FormReg"/>
</dbReference>
<accession>A0A3N4M6A1</accession>
<dbReference type="InterPro" id="IPR017438">
    <property type="entry name" value="ATP-NAD_kinase_N"/>
</dbReference>
<evidence type="ECO:0000313" key="3">
    <source>
        <dbReference type="EMBL" id="RPB28271.1"/>
    </source>
</evidence>
<reference evidence="3 4" key="1">
    <citation type="journal article" date="2018" name="Nat. Ecol. Evol.">
        <title>Pezizomycetes genomes reveal the molecular basis of ectomycorrhizal truffle lifestyle.</title>
        <authorList>
            <person name="Murat C."/>
            <person name="Payen T."/>
            <person name="Noel B."/>
            <person name="Kuo A."/>
            <person name="Morin E."/>
            <person name="Chen J."/>
            <person name="Kohler A."/>
            <person name="Krizsan K."/>
            <person name="Balestrini R."/>
            <person name="Da Silva C."/>
            <person name="Montanini B."/>
            <person name="Hainaut M."/>
            <person name="Levati E."/>
            <person name="Barry K.W."/>
            <person name="Belfiori B."/>
            <person name="Cichocki N."/>
            <person name="Clum A."/>
            <person name="Dockter R.B."/>
            <person name="Fauchery L."/>
            <person name="Guy J."/>
            <person name="Iotti M."/>
            <person name="Le Tacon F."/>
            <person name="Lindquist E.A."/>
            <person name="Lipzen A."/>
            <person name="Malagnac F."/>
            <person name="Mello A."/>
            <person name="Molinier V."/>
            <person name="Miyauchi S."/>
            <person name="Poulain J."/>
            <person name="Riccioni C."/>
            <person name="Rubini A."/>
            <person name="Sitrit Y."/>
            <person name="Splivallo R."/>
            <person name="Traeger S."/>
            <person name="Wang M."/>
            <person name="Zifcakova L."/>
            <person name="Wipf D."/>
            <person name="Zambonelli A."/>
            <person name="Paolocci F."/>
            <person name="Nowrousian M."/>
            <person name="Ottonello S."/>
            <person name="Baldrian P."/>
            <person name="Spatafora J.W."/>
            <person name="Henrissat B."/>
            <person name="Nagy L.G."/>
            <person name="Aury J.M."/>
            <person name="Wincker P."/>
            <person name="Grigoriev I.V."/>
            <person name="Bonfante P."/>
            <person name="Martin F.M."/>
        </authorList>
    </citation>
    <scope>NUCLEOTIDE SEQUENCE [LARGE SCALE GENOMIC DNA]</scope>
    <source>
        <strain evidence="3 4">ATCC MYA-4762</strain>
    </source>
</reference>
<keyword evidence="3" id="KW-0418">Kinase</keyword>
<dbReference type="PANTHER" id="PTHR12358:SF31">
    <property type="entry name" value="ACYLGLYCEROL KINASE, MITOCHONDRIAL"/>
    <property type="match status" value="1"/>
</dbReference>
<keyword evidence="4" id="KW-1185">Reference proteome</keyword>
<dbReference type="EMBL" id="ML121529">
    <property type="protein sequence ID" value="RPB28271.1"/>
    <property type="molecule type" value="Genomic_DNA"/>
</dbReference>
<feature type="domain" description="DAGKc" evidence="2">
    <location>
        <begin position="114"/>
        <end position="253"/>
    </location>
</feature>
<dbReference type="SMART" id="SM00046">
    <property type="entry name" value="DAGKc"/>
    <property type="match status" value="1"/>
</dbReference>
<proteinExistence type="predicted"/>
<dbReference type="GO" id="GO:0046512">
    <property type="term" value="P:sphingosine biosynthetic process"/>
    <property type="evidence" value="ECO:0007669"/>
    <property type="project" value="TreeGrafter"/>
</dbReference>